<protein>
    <submittedName>
        <fullName evidence="1">Uncharacterized protein</fullName>
    </submittedName>
</protein>
<gene>
    <name evidence="1" type="ORF">OMM_05091</name>
</gene>
<comment type="caution">
    <text evidence="1">The sequence shown here is derived from an EMBL/GenBank/DDBJ whole genome shotgun (WGS) entry which is preliminary data.</text>
</comment>
<dbReference type="EMBL" id="ATBP01001339">
    <property type="protein sequence ID" value="ETR67523.1"/>
    <property type="molecule type" value="Genomic_DNA"/>
</dbReference>
<organism evidence="1 2">
    <name type="scientific">Candidatus Magnetoglobus multicellularis str. Araruama</name>
    <dbReference type="NCBI Taxonomy" id="890399"/>
    <lineage>
        <taxon>Bacteria</taxon>
        <taxon>Pseudomonadati</taxon>
        <taxon>Thermodesulfobacteriota</taxon>
        <taxon>Desulfobacteria</taxon>
        <taxon>Desulfobacterales</taxon>
        <taxon>Desulfobacteraceae</taxon>
        <taxon>Candidatus Magnetoglobus</taxon>
    </lineage>
</organism>
<accession>A0A1V1NY83</accession>
<evidence type="ECO:0000313" key="1">
    <source>
        <dbReference type="EMBL" id="ETR67523.1"/>
    </source>
</evidence>
<proteinExistence type="predicted"/>
<dbReference type="AlphaFoldDB" id="A0A1V1NY83"/>
<reference evidence="2" key="1">
    <citation type="submission" date="2012-11" db="EMBL/GenBank/DDBJ databases">
        <authorList>
            <person name="Lucero-Rivera Y.E."/>
            <person name="Tovar-Ramirez D."/>
        </authorList>
    </citation>
    <scope>NUCLEOTIDE SEQUENCE [LARGE SCALE GENOMIC DNA]</scope>
    <source>
        <strain evidence="2">Araruama</strain>
    </source>
</reference>
<evidence type="ECO:0000313" key="2">
    <source>
        <dbReference type="Proteomes" id="UP000189670"/>
    </source>
</evidence>
<name>A0A1V1NY83_9BACT</name>
<dbReference type="Proteomes" id="UP000189670">
    <property type="component" value="Unassembled WGS sequence"/>
</dbReference>
<sequence length="163" mass="18672">MDKAFLRANSGIPTLVGITGHDFRNLEYEVEYVRNLISVSQQKYPTVKFKFCEAIEAFREAVFPDGIKDKPLDIDVIYHPESKDDKAHIEVNAKNGNVFGPQPFLAIQTRSRQFLHDNFDFSITSNKWYYTFYSHTLPVENVLKIGVAANDKYGNVSIKTISF</sequence>